<dbReference type="Proteomes" id="UP001162156">
    <property type="component" value="Unassembled WGS sequence"/>
</dbReference>
<feature type="compositionally biased region" description="Basic and acidic residues" evidence="1">
    <location>
        <begin position="1"/>
        <end position="16"/>
    </location>
</feature>
<evidence type="ECO:0000256" key="1">
    <source>
        <dbReference type="SAM" id="MobiDB-lite"/>
    </source>
</evidence>
<reference evidence="2" key="1">
    <citation type="journal article" date="2023" name="Insect Mol. Biol.">
        <title>Genome sequencing provides insights into the evolution of gene families encoding plant cell wall-degrading enzymes in longhorned beetles.</title>
        <authorList>
            <person name="Shin N.R."/>
            <person name="Okamura Y."/>
            <person name="Kirsch R."/>
            <person name="Pauchet Y."/>
        </authorList>
    </citation>
    <scope>NUCLEOTIDE SEQUENCE</scope>
    <source>
        <strain evidence="2">RBIC_L_NR</strain>
    </source>
</reference>
<dbReference type="EMBL" id="JANEYF010001413">
    <property type="protein sequence ID" value="KAJ8964243.1"/>
    <property type="molecule type" value="Genomic_DNA"/>
</dbReference>
<feature type="compositionally biased region" description="Basic and acidic residues" evidence="1">
    <location>
        <begin position="181"/>
        <end position="191"/>
    </location>
</feature>
<proteinExistence type="predicted"/>
<feature type="region of interest" description="Disordered" evidence="1">
    <location>
        <begin position="1"/>
        <end position="30"/>
    </location>
</feature>
<comment type="caution">
    <text evidence="2">The sequence shown here is derived from an EMBL/GenBank/DDBJ whole genome shotgun (WGS) entry which is preliminary data.</text>
</comment>
<organism evidence="2 3">
    <name type="scientific">Rhamnusium bicolor</name>
    <dbReference type="NCBI Taxonomy" id="1586634"/>
    <lineage>
        <taxon>Eukaryota</taxon>
        <taxon>Metazoa</taxon>
        <taxon>Ecdysozoa</taxon>
        <taxon>Arthropoda</taxon>
        <taxon>Hexapoda</taxon>
        <taxon>Insecta</taxon>
        <taxon>Pterygota</taxon>
        <taxon>Neoptera</taxon>
        <taxon>Endopterygota</taxon>
        <taxon>Coleoptera</taxon>
        <taxon>Polyphaga</taxon>
        <taxon>Cucujiformia</taxon>
        <taxon>Chrysomeloidea</taxon>
        <taxon>Cerambycidae</taxon>
        <taxon>Lepturinae</taxon>
        <taxon>Rhagiini</taxon>
        <taxon>Rhamnusium</taxon>
    </lineage>
</organism>
<keyword evidence="3" id="KW-1185">Reference proteome</keyword>
<evidence type="ECO:0000313" key="3">
    <source>
        <dbReference type="Proteomes" id="UP001162156"/>
    </source>
</evidence>
<feature type="compositionally biased region" description="Polar residues" evidence="1">
    <location>
        <begin position="1026"/>
        <end position="1045"/>
    </location>
</feature>
<feature type="region of interest" description="Disordered" evidence="1">
    <location>
        <begin position="1025"/>
        <end position="1056"/>
    </location>
</feature>
<feature type="region of interest" description="Disordered" evidence="1">
    <location>
        <begin position="162"/>
        <end position="205"/>
    </location>
</feature>
<dbReference type="AlphaFoldDB" id="A0AAV8ZKA2"/>
<evidence type="ECO:0000313" key="2">
    <source>
        <dbReference type="EMBL" id="KAJ8964243.1"/>
    </source>
</evidence>
<protein>
    <submittedName>
        <fullName evidence="2">Uncharacterized protein</fullName>
    </submittedName>
</protein>
<accession>A0AAV8ZKA2</accession>
<feature type="region of interest" description="Disordered" evidence="1">
    <location>
        <begin position="635"/>
        <end position="655"/>
    </location>
</feature>
<name>A0AAV8ZKA2_9CUCU</name>
<sequence>MRGDGKNMGTDDEKIKHNPNSENLKSLLKKPGKKRQKKVIVLYLMKTKNEFFDADYIILIREECEYDDEDDDSVCTCNQHEMVRLTCCEPNCNCSVYEEFEQTPQSPKFAPPIEFVDAVTLSPPEGYKDMELGEQLLALQQITRRGQRTVVCRECSASHDDTEEEDAIKQSYGEAVSEGEVEAKEEKERTDQSQQTTPTTPPLDEDTQHYILETITMTSIKEQNILHDICDDNINSSPNLPSDGSPVSGILKGGLLWKHQEVNSTNDDENVQLTETAVTSDDESCNRRSVRFVEYEEKQKDIEEETDLNLKDREKQIKDTEEKPDKIYNNVTVPEATEMMLTFKLGNHVLISNNSLKPNSAVRQLFPCTKPLTTKVPQDESIDQYLITAESLRAFEEAKRSKLPQIIQSGDTNESIKRAIERNTLRRSLILERIKQLTCDIDDVDSDDISTRISPTGEETRDSLEINYAFNKFHDKSFSPSSSSTSSSNSSSVSSTYKKITDIFGKREKTDMQNITSEPKAVQTLPDIGGPQNQDVSDTSNIKVSTINDSRKQFLSTLAPLTACVSNMGNPDEYYYNISNEVGKQTSVASSVYTEYTLEDIDEGLIIRNEDTKCIAPDVLAGTPLTSEYQPEQVYNKEEDDEHDDYGFNRRPSVQGIKPRFGSTTEILQQIQTHLQMPVPNTKASWPYYSESGLTGVDNSNKKNMNQNISNFQYSKVPDEVKSREFSPQYLPTLVQDDNSYQNCANQRLFREVHKSNLNSYSSVVGGDVACNEYYHYSLPRPRYNNRPLSPPPQDISKTYHQTMVYIPYNHIEGYQSVVSPNSYYQTNEVIRVSNQNKINKRYVEPIYSQRIHHVEGHSCNPNIVPTYSQKIGKPSFLNTQPPLSTSGRCESPLLGQFSTARSTQTSATSLSTCNNYHGNFKYRIVAPGWKGGENYITNKANRHSFPLMRPGYPVNKIENISVEESDKYYNGQIMPNGFRHSSDINNYLTQKDSTPNSPTAPRFIERGVPEGAASVSSLDSISISQNTGSTVTSPTTPQNYTSNPNPKPLFYAMNV</sequence>
<gene>
    <name evidence="2" type="ORF">NQ314_005030</name>
</gene>